<accession>A0A365YM77</accession>
<comment type="similarity">
    <text evidence="2">Belongs to the arsenical resistance-3 (ACR3) (TC 2.A.59) family.</text>
</comment>
<dbReference type="Proteomes" id="UP000252167">
    <property type="component" value="Unassembled WGS sequence"/>
</dbReference>
<comment type="caution">
    <text evidence="9">The sequence shown here is derived from an EMBL/GenBank/DDBJ whole genome shotgun (WGS) entry which is preliminary data.</text>
</comment>
<feature type="transmembrane region" description="Helical" evidence="8">
    <location>
        <begin position="231"/>
        <end position="253"/>
    </location>
</feature>
<dbReference type="GO" id="GO:0005886">
    <property type="term" value="C:plasma membrane"/>
    <property type="evidence" value="ECO:0007669"/>
    <property type="project" value="UniProtKB-SubCell"/>
</dbReference>
<keyword evidence="7 8" id="KW-0472">Membrane</keyword>
<dbReference type="PANTHER" id="PTHR43057:SF1">
    <property type="entry name" value="ARSENICAL-RESISTANCE PROTEIN 3"/>
    <property type="match status" value="1"/>
</dbReference>
<sequence>MLERTNRTFQKWQVPLYLLAVAAAAAFGLMRPQAAAELDAGINPVLGLLLFATFLAIPLTRLVGALRNIRFLLAVVFLNFLAVPLVGWLLSRVVAADAELLIGLLLVLLAPCVDYVIVFTRIAGGAGHQLLAATPVLMLLQVVLLPVYLSWFAGGALGEVVTPEPFVHAFTWLIAVPLVSAMLVQLLARRFRSAEVLEDLMGLLMVPLMIFVLFLVVASQVSSVKADFSRLLAVVPLYVLFLVIMLPLGKGISRIFKLAVPARRALVFSGATRNSLVVLPLALAMPAPFALVPAVVVAQTIIELLGMLIYVKVVPRLIPEKLGLGSSSNS</sequence>
<dbReference type="AlphaFoldDB" id="A0A365YM77"/>
<organism evidence="9 10">
    <name type="scientific">Glutamicibacter soli</name>
    <dbReference type="NCBI Taxonomy" id="453836"/>
    <lineage>
        <taxon>Bacteria</taxon>
        <taxon>Bacillati</taxon>
        <taxon>Actinomycetota</taxon>
        <taxon>Actinomycetes</taxon>
        <taxon>Micrococcales</taxon>
        <taxon>Micrococcaceae</taxon>
        <taxon>Glutamicibacter</taxon>
    </lineage>
</organism>
<dbReference type="InterPro" id="IPR038770">
    <property type="entry name" value="Na+/solute_symporter_sf"/>
</dbReference>
<feature type="transmembrane region" description="Helical" evidence="8">
    <location>
        <begin position="169"/>
        <end position="188"/>
    </location>
</feature>
<dbReference type="GO" id="GO:0015105">
    <property type="term" value="F:arsenite transmembrane transporter activity"/>
    <property type="evidence" value="ECO:0007669"/>
    <property type="project" value="TreeGrafter"/>
</dbReference>
<feature type="transmembrane region" description="Helical" evidence="8">
    <location>
        <begin position="130"/>
        <end position="149"/>
    </location>
</feature>
<dbReference type="GO" id="GO:0015104">
    <property type="term" value="F:antimonite transmembrane transporter activity"/>
    <property type="evidence" value="ECO:0007669"/>
    <property type="project" value="TreeGrafter"/>
</dbReference>
<dbReference type="PANTHER" id="PTHR43057">
    <property type="entry name" value="ARSENITE EFFLUX TRANSPORTER"/>
    <property type="match status" value="1"/>
</dbReference>
<keyword evidence="4" id="KW-1003">Cell membrane</keyword>
<keyword evidence="3" id="KW-0813">Transport</keyword>
<dbReference type="InterPro" id="IPR002657">
    <property type="entry name" value="BilAc:Na_symport/Acr3"/>
</dbReference>
<feature type="transmembrane region" description="Helical" evidence="8">
    <location>
        <begin position="45"/>
        <end position="64"/>
    </location>
</feature>
<dbReference type="InterPro" id="IPR004706">
    <property type="entry name" value="Arsenical-R_Acr3"/>
</dbReference>
<evidence type="ECO:0000256" key="6">
    <source>
        <dbReference type="ARBA" id="ARBA00022989"/>
    </source>
</evidence>
<evidence type="ECO:0000313" key="9">
    <source>
        <dbReference type="EMBL" id="RBM03802.1"/>
    </source>
</evidence>
<evidence type="ECO:0000256" key="2">
    <source>
        <dbReference type="ARBA" id="ARBA00010110"/>
    </source>
</evidence>
<protein>
    <submittedName>
        <fullName evidence="9">Arsenic resistance protein</fullName>
    </submittedName>
</protein>
<evidence type="ECO:0000256" key="5">
    <source>
        <dbReference type="ARBA" id="ARBA00022692"/>
    </source>
</evidence>
<evidence type="ECO:0000256" key="8">
    <source>
        <dbReference type="SAM" id="Phobius"/>
    </source>
</evidence>
<name>A0A365YM77_9MICC</name>
<dbReference type="Gene3D" id="1.20.1530.20">
    <property type="match status" value="1"/>
</dbReference>
<evidence type="ECO:0000256" key="7">
    <source>
        <dbReference type="ARBA" id="ARBA00023136"/>
    </source>
</evidence>
<dbReference type="Pfam" id="PF01758">
    <property type="entry name" value="SBF"/>
    <property type="match status" value="1"/>
</dbReference>
<evidence type="ECO:0000256" key="4">
    <source>
        <dbReference type="ARBA" id="ARBA00022475"/>
    </source>
</evidence>
<gene>
    <name evidence="9" type="ORF">C1H84_00390</name>
</gene>
<dbReference type="GO" id="GO:0015297">
    <property type="term" value="F:antiporter activity"/>
    <property type="evidence" value="ECO:0007669"/>
    <property type="project" value="InterPro"/>
</dbReference>
<keyword evidence="6 8" id="KW-1133">Transmembrane helix</keyword>
<proteinExistence type="inferred from homology"/>
<evidence type="ECO:0000313" key="10">
    <source>
        <dbReference type="Proteomes" id="UP000252167"/>
    </source>
</evidence>
<keyword evidence="10" id="KW-1185">Reference proteome</keyword>
<evidence type="ECO:0000256" key="1">
    <source>
        <dbReference type="ARBA" id="ARBA00004651"/>
    </source>
</evidence>
<feature type="transmembrane region" description="Helical" evidence="8">
    <location>
        <begin position="200"/>
        <end position="219"/>
    </location>
</feature>
<evidence type="ECO:0000256" key="3">
    <source>
        <dbReference type="ARBA" id="ARBA00022448"/>
    </source>
</evidence>
<keyword evidence="5 8" id="KW-0812">Transmembrane</keyword>
<dbReference type="RefSeq" id="WP_113606251.1">
    <property type="nucleotide sequence ID" value="NZ_POAF01000001.1"/>
</dbReference>
<feature type="transmembrane region" description="Helical" evidence="8">
    <location>
        <begin position="100"/>
        <end position="118"/>
    </location>
</feature>
<feature type="transmembrane region" description="Helical" evidence="8">
    <location>
        <begin position="71"/>
        <end position="94"/>
    </location>
</feature>
<comment type="subcellular location">
    <subcellularLocation>
        <location evidence="1">Cell membrane</location>
        <topology evidence="1">Multi-pass membrane protein</topology>
    </subcellularLocation>
</comment>
<dbReference type="EMBL" id="POAF01000001">
    <property type="protein sequence ID" value="RBM03802.1"/>
    <property type="molecule type" value="Genomic_DNA"/>
</dbReference>
<reference evidence="9 10" key="1">
    <citation type="submission" date="2018-01" db="EMBL/GenBank/DDBJ databases">
        <title>Glutamicibacter soli strain NHPC-3 Whole genome sequence and assembly.</title>
        <authorList>
            <person name="Choudhury P."/>
            <person name="Gupta D."/>
            <person name="Sengupta K."/>
            <person name="Jawed A."/>
            <person name="Sultana N."/>
            <person name="Saha P."/>
        </authorList>
    </citation>
    <scope>NUCLEOTIDE SEQUENCE [LARGE SCALE GENOMIC DNA]</scope>
    <source>
        <strain evidence="9 10">NHPC-3</strain>
    </source>
</reference>